<organism evidence="2 3">
    <name type="scientific">Candidatus Scatosoma pullistercoris</name>
    <dbReference type="NCBI Taxonomy" id="2840934"/>
    <lineage>
        <taxon>Bacteria</taxon>
        <taxon>Bacillati</taxon>
        <taxon>Bacillota</taxon>
        <taxon>Clostridia</taxon>
        <taxon>Candidatus Scatosoma</taxon>
    </lineage>
</organism>
<dbReference type="AlphaFoldDB" id="A0A9D1MEH9"/>
<evidence type="ECO:0000259" key="1">
    <source>
        <dbReference type="PROSITE" id="PS51704"/>
    </source>
</evidence>
<dbReference type="GO" id="GO:0008081">
    <property type="term" value="F:phosphoric diester hydrolase activity"/>
    <property type="evidence" value="ECO:0007669"/>
    <property type="project" value="InterPro"/>
</dbReference>
<dbReference type="InterPro" id="IPR030395">
    <property type="entry name" value="GP_PDE_dom"/>
</dbReference>
<sequence length="243" mass="28073">MNNWLYGKYVAHRGLHTDTISENTLQAFENAISHGYNVELDVQQSKDGRLVVYHDLNLGRLTNCDRDVSETDYETLTNKVFYRRTGQGIPDFSSALSVCQGRTGVMIEVKKCAYEADVIDMEPQLLRVLREYKGDFIVKSFNPFTVRWFLENAPEFTIGFLSEYDKLEDYQEHSRPVVEQILYTGKRKADFFDYCVGKIGSPLWNSVHGKMPCFVWVVRNQAQFDGCKKDVSNIIFEDFLPEA</sequence>
<dbReference type="Proteomes" id="UP000824081">
    <property type="component" value="Unassembled WGS sequence"/>
</dbReference>
<dbReference type="SUPFAM" id="SSF51695">
    <property type="entry name" value="PLC-like phosphodiesterases"/>
    <property type="match status" value="1"/>
</dbReference>
<dbReference type="PANTHER" id="PTHR46211">
    <property type="entry name" value="GLYCEROPHOSPHORYL DIESTER PHOSPHODIESTERASE"/>
    <property type="match status" value="1"/>
</dbReference>
<dbReference type="GO" id="GO:0006629">
    <property type="term" value="P:lipid metabolic process"/>
    <property type="evidence" value="ECO:0007669"/>
    <property type="project" value="InterPro"/>
</dbReference>
<reference evidence="2" key="2">
    <citation type="journal article" date="2021" name="PeerJ">
        <title>Extensive microbial diversity within the chicken gut microbiome revealed by metagenomics and culture.</title>
        <authorList>
            <person name="Gilroy R."/>
            <person name="Ravi A."/>
            <person name="Getino M."/>
            <person name="Pursley I."/>
            <person name="Horton D.L."/>
            <person name="Alikhan N.F."/>
            <person name="Baker D."/>
            <person name="Gharbi K."/>
            <person name="Hall N."/>
            <person name="Watson M."/>
            <person name="Adriaenssens E.M."/>
            <person name="Foster-Nyarko E."/>
            <person name="Jarju S."/>
            <person name="Secka A."/>
            <person name="Antonio M."/>
            <person name="Oren A."/>
            <person name="Chaudhuri R.R."/>
            <person name="La Ragione R."/>
            <person name="Hildebrand F."/>
            <person name="Pallen M.J."/>
        </authorList>
    </citation>
    <scope>NUCLEOTIDE SEQUENCE</scope>
    <source>
        <strain evidence="2">11687</strain>
    </source>
</reference>
<name>A0A9D1MEH9_9FIRM</name>
<evidence type="ECO:0000313" key="2">
    <source>
        <dbReference type="EMBL" id="HIU58695.1"/>
    </source>
</evidence>
<accession>A0A9D1MEH9</accession>
<dbReference type="EMBL" id="DVMZ01000031">
    <property type="protein sequence ID" value="HIU58695.1"/>
    <property type="molecule type" value="Genomic_DNA"/>
</dbReference>
<dbReference type="Gene3D" id="3.20.20.190">
    <property type="entry name" value="Phosphatidylinositol (PI) phosphodiesterase"/>
    <property type="match status" value="1"/>
</dbReference>
<dbReference type="Pfam" id="PF03009">
    <property type="entry name" value="GDPD"/>
    <property type="match status" value="1"/>
</dbReference>
<protein>
    <recommendedName>
        <fullName evidence="1">GP-PDE domain-containing protein</fullName>
    </recommendedName>
</protein>
<comment type="caution">
    <text evidence="2">The sequence shown here is derived from an EMBL/GenBank/DDBJ whole genome shotgun (WGS) entry which is preliminary data.</text>
</comment>
<dbReference type="PROSITE" id="PS51704">
    <property type="entry name" value="GP_PDE"/>
    <property type="match status" value="1"/>
</dbReference>
<gene>
    <name evidence="2" type="ORF">IAC57_01200</name>
</gene>
<dbReference type="PANTHER" id="PTHR46211:SF1">
    <property type="entry name" value="GLYCEROPHOSPHODIESTER PHOSPHODIESTERASE, CYTOPLASMIC"/>
    <property type="match status" value="1"/>
</dbReference>
<proteinExistence type="predicted"/>
<feature type="domain" description="GP-PDE" evidence="1">
    <location>
        <begin position="7"/>
        <end position="243"/>
    </location>
</feature>
<reference evidence="2" key="1">
    <citation type="submission" date="2020-10" db="EMBL/GenBank/DDBJ databases">
        <authorList>
            <person name="Gilroy R."/>
        </authorList>
    </citation>
    <scope>NUCLEOTIDE SEQUENCE</scope>
    <source>
        <strain evidence="2">11687</strain>
    </source>
</reference>
<dbReference type="InterPro" id="IPR017946">
    <property type="entry name" value="PLC-like_Pdiesterase_TIM-brl"/>
</dbReference>
<evidence type="ECO:0000313" key="3">
    <source>
        <dbReference type="Proteomes" id="UP000824081"/>
    </source>
</evidence>